<dbReference type="InterPro" id="IPR036259">
    <property type="entry name" value="MFS_trans_sf"/>
</dbReference>
<comment type="caution">
    <text evidence="3">The sequence shown here is derived from an EMBL/GenBank/DDBJ whole genome shotgun (WGS) entry which is preliminary data.</text>
</comment>
<reference evidence="3" key="1">
    <citation type="submission" date="2019-08" db="EMBL/GenBank/DDBJ databases">
        <authorList>
            <person name="Kucharzyk K."/>
            <person name="Murdoch R.W."/>
            <person name="Higgins S."/>
            <person name="Loffler F."/>
        </authorList>
    </citation>
    <scope>NUCLEOTIDE SEQUENCE</scope>
</reference>
<keyword evidence="1" id="KW-1133">Transmembrane helix</keyword>
<gene>
    <name evidence="3" type="ORF">SDC9_199472</name>
</gene>
<evidence type="ECO:0000313" key="3">
    <source>
        <dbReference type="EMBL" id="MPN51823.1"/>
    </source>
</evidence>
<feature type="domain" description="Major facilitator superfamily (MFS) profile" evidence="2">
    <location>
        <begin position="1"/>
        <end position="138"/>
    </location>
</feature>
<protein>
    <recommendedName>
        <fullName evidence="2">Major facilitator superfamily (MFS) profile domain-containing protein</fullName>
    </recommendedName>
</protein>
<evidence type="ECO:0000256" key="1">
    <source>
        <dbReference type="SAM" id="Phobius"/>
    </source>
</evidence>
<dbReference type="Pfam" id="PF07690">
    <property type="entry name" value="MFS_1"/>
    <property type="match status" value="1"/>
</dbReference>
<evidence type="ECO:0000259" key="2">
    <source>
        <dbReference type="PROSITE" id="PS50850"/>
    </source>
</evidence>
<feature type="transmembrane region" description="Helical" evidence="1">
    <location>
        <begin position="73"/>
        <end position="92"/>
    </location>
</feature>
<dbReference type="PANTHER" id="PTHR43129">
    <property type="entry name" value="FOSMIDOMYCIN RESISTANCE PROTEIN"/>
    <property type="match status" value="1"/>
</dbReference>
<dbReference type="InterPro" id="IPR011701">
    <property type="entry name" value="MFS"/>
</dbReference>
<sequence length="138" mass="14497">MLGGYCGDKIGYKKCILGALLLSLLPTYFFLGATKITWFSWIMLGLCGALLQSMVPSSIVWAQAILPENAAMASGMMLGLTFGLGGVGTAITGTMADYVGLQPALLWTVVPLLLAIVLALNIPNTQMQSESGLKTPQA</sequence>
<dbReference type="InterPro" id="IPR020846">
    <property type="entry name" value="MFS_dom"/>
</dbReference>
<feature type="transmembrane region" description="Helical" evidence="1">
    <location>
        <begin position="104"/>
        <end position="122"/>
    </location>
</feature>
<dbReference type="PROSITE" id="PS50850">
    <property type="entry name" value="MFS"/>
    <property type="match status" value="1"/>
</dbReference>
<dbReference type="GO" id="GO:0005886">
    <property type="term" value="C:plasma membrane"/>
    <property type="evidence" value="ECO:0007669"/>
    <property type="project" value="TreeGrafter"/>
</dbReference>
<organism evidence="3">
    <name type="scientific">bioreactor metagenome</name>
    <dbReference type="NCBI Taxonomy" id="1076179"/>
    <lineage>
        <taxon>unclassified sequences</taxon>
        <taxon>metagenomes</taxon>
        <taxon>ecological metagenomes</taxon>
    </lineage>
</organism>
<keyword evidence="1" id="KW-0812">Transmembrane</keyword>
<dbReference type="PANTHER" id="PTHR43129:SF1">
    <property type="entry name" value="FOSMIDOMYCIN RESISTANCE PROTEIN"/>
    <property type="match status" value="1"/>
</dbReference>
<name>A0A645IXA1_9ZZZZ</name>
<dbReference type="SUPFAM" id="SSF103473">
    <property type="entry name" value="MFS general substrate transporter"/>
    <property type="match status" value="1"/>
</dbReference>
<dbReference type="GO" id="GO:0022857">
    <property type="term" value="F:transmembrane transporter activity"/>
    <property type="evidence" value="ECO:0007669"/>
    <property type="project" value="InterPro"/>
</dbReference>
<dbReference type="AlphaFoldDB" id="A0A645IXA1"/>
<feature type="transmembrane region" description="Helical" evidence="1">
    <location>
        <begin position="12"/>
        <end position="32"/>
    </location>
</feature>
<dbReference type="Gene3D" id="1.20.1250.20">
    <property type="entry name" value="MFS general substrate transporter like domains"/>
    <property type="match status" value="1"/>
</dbReference>
<accession>A0A645IXA1</accession>
<proteinExistence type="predicted"/>
<feature type="transmembrane region" description="Helical" evidence="1">
    <location>
        <begin position="38"/>
        <end position="61"/>
    </location>
</feature>
<keyword evidence="1" id="KW-0472">Membrane</keyword>
<dbReference type="EMBL" id="VSSQ01117323">
    <property type="protein sequence ID" value="MPN51823.1"/>
    <property type="molecule type" value="Genomic_DNA"/>
</dbReference>